<reference evidence="4" key="1">
    <citation type="submission" date="2025-08" db="UniProtKB">
        <authorList>
            <consortium name="RefSeq"/>
        </authorList>
    </citation>
    <scope>IDENTIFICATION</scope>
    <source>
        <tissue evidence="4">Spleen</tissue>
    </source>
</reference>
<dbReference type="PANTHER" id="PTHR23232">
    <property type="entry name" value="KRAB DOMAIN C2H2 ZINC FINGER"/>
    <property type="match status" value="1"/>
</dbReference>
<dbReference type="SUPFAM" id="SSF109640">
    <property type="entry name" value="KRAB domain (Kruppel-associated box)"/>
    <property type="match status" value="1"/>
</dbReference>
<dbReference type="Proteomes" id="UP000515140">
    <property type="component" value="Unplaced"/>
</dbReference>
<evidence type="ECO:0000259" key="2">
    <source>
        <dbReference type="PROSITE" id="PS50805"/>
    </source>
</evidence>
<keyword evidence="3" id="KW-1185">Reference proteome</keyword>
<dbReference type="CDD" id="cd07765">
    <property type="entry name" value="KRAB_A-box"/>
    <property type="match status" value="1"/>
</dbReference>
<dbReference type="Pfam" id="PF01352">
    <property type="entry name" value="KRAB"/>
    <property type="match status" value="1"/>
</dbReference>
<dbReference type="InterPro" id="IPR036051">
    <property type="entry name" value="KRAB_dom_sf"/>
</dbReference>
<feature type="domain" description="KRAB" evidence="2">
    <location>
        <begin position="137"/>
        <end position="208"/>
    </location>
</feature>
<evidence type="ECO:0000256" key="1">
    <source>
        <dbReference type="SAM" id="MobiDB-lite"/>
    </source>
</evidence>
<dbReference type="Gene3D" id="6.10.140.140">
    <property type="match status" value="1"/>
</dbReference>
<dbReference type="SMART" id="SM00349">
    <property type="entry name" value="KRAB"/>
    <property type="match status" value="1"/>
</dbReference>
<dbReference type="GeneID" id="110219876"/>
<dbReference type="PANTHER" id="PTHR23232:SF142">
    <property type="entry name" value="GASTRULA ZINC FINGER PROTEIN XLCGF57.1-LIKE-RELATED"/>
    <property type="match status" value="1"/>
</dbReference>
<dbReference type="InterPro" id="IPR050169">
    <property type="entry name" value="Krueppel_C2H2_ZnF"/>
</dbReference>
<proteinExistence type="predicted"/>
<accession>A0A6P5LT89</accession>
<dbReference type="PROSITE" id="PS50805">
    <property type="entry name" value="KRAB"/>
    <property type="match status" value="1"/>
</dbReference>
<gene>
    <name evidence="4" type="primary">LOC110219876</name>
</gene>
<feature type="region of interest" description="Disordered" evidence="1">
    <location>
        <begin position="233"/>
        <end position="260"/>
    </location>
</feature>
<dbReference type="InterPro" id="IPR001909">
    <property type="entry name" value="KRAB"/>
</dbReference>
<evidence type="ECO:0000313" key="3">
    <source>
        <dbReference type="Proteomes" id="UP000515140"/>
    </source>
</evidence>
<organism evidence="3 4">
    <name type="scientific">Phascolarctos cinereus</name>
    <name type="common">Koala</name>
    <dbReference type="NCBI Taxonomy" id="38626"/>
    <lineage>
        <taxon>Eukaryota</taxon>
        <taxon>Metazoa</taxon>
        <taxon>Chordata</taxon>
        <taxon>Craniata</taxon>
        <taxon>Vertebrata</taxon>
        <taxon>Euteleostomi</taxon>
        <taxon>Mammalia</taxon>
        <taxon>Metatheria</taxon>
        <taxon>Diprotodontia</taxon>
        <taxon>Phascolarctidae</taxon>
        <taxon>Phascolarctos</taxon>
    </lineage>
</organism>
<dbReference type="AlphaFoldDB" id="A0A6P5LT89"/>
<feature type="compositionally biased region" description="Low complexity" evidence="1">
    <location>
        <begin position="233"/>
        <end position="242"/>
    </location>
</feature>
<evidence type="ECO:0000313" key="4">
    <source>
        <dbReference type="RefSeq" id="XP_020859261.1"/>
    </source>
</evidence>
<dbReference type="InParanoid" id="A0A6P5LT89"/>
<dbReference type="KEGG" id="pcw:110219876"/>
<sequence>MFDGWVVGEAQNQESSCLRHWSLPLSRDGIMMKASEEAVSFSTLSGRDLSGSRAFFWRKPPGSSHWPHILSPSHLPTCVRIPLCLLSILLFFVCTLKPTPILQKRTSFSGNPDCEEALGHLTLSSRTQTSLRRAGLVTFEDVSVDFSRSEWKQLKPAQRDLYKDVMLENYKNLVSLGEEHCFLGLRICLPFGMDVFYTRRATPVGGRKRRGNSLLVHRGREGPRLGDVIRSAAAPPLSRSPAVGGLQSAGAERGGGVTRP</sequence>
<dbReference type="RefSeq" id="XP_020859261.1">
    <property type="nucleotide sequence ID" value="XM_021003602.1"/>
</dbReference>
<dbReference type="GO" id="GO:0006355">
    <property type="term" value="P:regulation of DNA-templated transcription"/>
    <property type="evidence" value="ECO:0007669"/>
    <property type="project" value="InterPro"/>
</dbReference>
<name>A0A6P5LT89_PHACI</name>
<protein>
    <submittedName>
        <fullName evidence="4">Zinc finger protein 445-like</fullName>
    </submittedName>
</protein>